<protein>
    <submittedName>
        <fullName evidence="1">Uncharacterized protein</fullName>
    </submittedName>
</protein>
<dbReference type="EMBL" id="HBUF01456088">
    <property type="protein sequence ID" value="CAG6743912.1"/>
    <property type="molecule type" value="Transcribed_RNA"/>
</dbReference>
<evidence type="ECO:0000313" key="1">
    <source>
        <dbReference type="EMBL" id="CAG6743912.1"/>
    </source>
</evidence>
<name>A0A8D8ZAP8_9HEMI</name>
<dbReference type="AlphaFoldDB" id="A0A8D8ZAP8"/>
<proteinExistence type="predicted"/>
<organism evidence="1">
    <name type="scientific">Cacopsylla melanoneura</name>
    <dbReference type="NCBI Taxonomy" id="428564"/>
    <lineage>
        <taxon>Eukaryota</taxon>
        <taxon>Metazoa</taxon>
        <taxon>Ecdysozoa</taxon>
        <taxon>Arthropoda</taxon>
        <taxon>Hexapoda</taxon>
        <taxon>Insecta</taxon>
        <taxon>Pterygota</taxon>
        <taxon>Neoptera</taxon>
        <taxon>Paraneoptera</taxon>
        <taxon>Hemiptera</taxon>
        <taxon>Sternorrhyncha</taxon>
        <taxon>Psylloidea</taxon>
        <taxon>Psyllidae</taxon>
        <taxon>Psyllinae</taxon>
        <taxon>Cacopsylla</taxon>
    </lineage>
</organism>
<accession>A0A8D8ZAP8</accession>
<reference evidence="1" key="1">
    <citation type="submission" date="2021-05" db="EMBL/GenBank/DDBJ databases">
        <authorList>
            <person name="Alioto T."/>
            <person name="Alioto T."/>
            <person name="Gomez Garrido J."/>
        </authorList>
    </citation>
    <scope>NUCLEOTIDE SEQUENCE</scope>
</reference>
<sequence length="120" mass="13588">MDNNKIPIGSLPQKIRLKFHKIFCSRNSTPGPIPLSCPETSNSSQTLFLSVRSHPAHFLDPQILCSHFHHHVRSHHQLQPGQQQICRGRSLLCQLVWVPGDGYSDPNPVPCHSEIVRELE</sequence>